<keyword evidence="3 4" id="KW-0378">Hydrolase</keyword>
<comment type="similarity">
    <text evidence="1 4">Belongs to the type-B carboxylesterase/lipase family.</text>
</comment>
<keyword evidence="5" id="KW-1133">Transmembrane helix</keyword>
<feature type="domain" description="Carboxylesterase type B" evidence="6">
    <location>
        <begin position="18"/>
        <end position="452"/>
    </location>
</feature>
<dbReference type="PROSITE" id="PS00122">
    <property type="entry name" value="CARBOXYLESTERASE_B_1"/>
    <property type="match status" value="1"/>
</dbReference>
<keyword evidence="5" id="KW-0812">Transmembrane</keyword>
<dbReference type="InterPro" id="IPR029058">
    <property type="entry name" value="AB_hydrolase_fold"/>
</dbReference>
<keyword evidence="5" id="KW-0472">Membrane</keyword>
<evidence type="ECO:0000256" key="5">
    <source>
        <dbReference type="SAM" id="Phobius"/>
    </source>
</evidence>
<dbReference type="GO" id="GO:0005615">
    <property type="term" value="C:extracellular space"/>
    <property type="evidence" value="ECO:0007669"/>
    <property type="project" value="TreeGrafter"/>
</dbReference>
<dbReference type="OrthoDB" id="3200163at2759"/>
<organism evidence="7 9">
    <name type="scientific">Adineta steineri</name>
    <dbReference type="NCBI Taxonomy" id="433720"/>
    <lineage>
        <taxon>Eukaryota</taxon>
        <taxon>Metazoa</taxon>
        <taxon>Spiralia</taxon>
        <taxon>Gnathifera</taxon>
        <taxon>Rotifera</taxon>
        <taxon>Eurotatoria</taxon>
        <taxon>Bdelloidea</taxon>
        <taxon>Adinetida</taxon>
        <taxon>Adinetidae</taxon>
        <taxon>Adineta</taxon>
    </lineage>
</organism>
<sequence>MSLLYLVISVILILSAESRIIQTPSGNILGSTLNDVDSYLGIPYGQILTRWTPAILPKSWEGTLNATAYGPICPQFGPFKTPFPLIESEDCLFLNIWVPKTTNALLPVRVWLHGGGYTAGYSNDYDGENLARLSQSIIVTINYRLGIFGFFPLPNFNIRNLGWIDQQLALQWIQENIPSFGGDKTNVMLFGQSAGGGSNIAHFIMESSWPLYSSIVLESAGPFRLTDCIENEKINIKLLETAFPQCQSNITCFQELNTTSFYQELNMINWITLWPCIGETSQLREQPITLIRKGLFNKNTNILGGFNTNEGQTTTFIFNQNDISISSTKYQELAEQYHIPNELIRRYDPTTTDKNYFNALSWLLGDYYGHCPNLFLFNHVATLSSSSIYVYFFIHPTENWAFSPLQFNATHLTEIPYVFQNQFGFAQLTPAETNLSLKFIDYFTEFHLSKQPWLSYKIDQTILVLDIGNDGIKTQLGFDQQLIERCSFLLKYMDSDDCHGYLTEQDCSNMRHCRWIENSCDTISTSTISTSTISTSTISTSSAQQHHLSIVIFFYLINFLLFFFY</sequence>
<dbReference type="GO" id="GO:0019695">
    <property type="term" value="P:choline metabolic process"/>
    <property type="evidence" value="ECO:0007669"/>
    <property type="project" value="TreeGrafter"/>
</dbReference>
<feature type="transmembrane region" description="Helical" evidence="5">
    <location>
        <begin position="546"/>
        <end position="564"/>
    </location>
</feature>
<dbReference type="SUPFAM" id="SSF53474">
    <property type="entry name" value="alpha/beta-Hydrolases"/>
    <property type="match status" value="1"/>
</dbReference>
<dbReference type="GO" id="GO:0003990">
    <property type="term" value="F:acetylcholinesterase activity"/>
    <property type="evidence" value="ECO:0007669"/>
    <property type="project" value="TreeGrafter"/>
</dbReference>
<keyword evidence="4" id="KW-0732">Signal</keyword>
<dbReference type="GO" id="GO:0006581">
    <property type="term" value="P:acetylcholine catabolic process"/>
    <property type="evidence" value="ECO:0007669"/>
    <property type="project" value="TreeGrafter"/>
</dbReference>
<dbReference type="PANTHER" id="PTHR43918">
    <property type="entry name" value="ACETYLCHOLINESTERASE"/>
    <property type="match status" value="1"/>
</dbReference>
<dbReference type="PANTHER" id="PTHR43918:SF4">
    <property type="entry name" value="CARBOXYLIC ESTER HYDROLASE"/>
    <property type="match status" value="1"/>
</dbReference>
<dbReference type="InterPro" id="IPR019826">
    <property type="entry name" value="Carboxylesterase_B_AS"/>
</dbReference>
<dbReference type="EC" id="3.1.1.-" evidence="4"/>
<dbReference type="InterPro" id="IPR050654">
    <property type="entry name" value="AChE-related_enzymes"/>
</dbReference>
<reference evidence="7" key="1">
    <citation type="submission" date="2021-02" db="EMBL/GenBank/DDBJ databases">
        <authorList>
            <person name="Nowell W R."/>
        </authorList>
    </citation>
    <scope>NUCLEOTIDE SEQUENCE</scope>
</reference>
<dbReference type="PROSITE" id="PS00941">
    <property type="entry name" value="CARBOXYLESTERASE_B_2"/>
    <property type="match status" value="1"/>
</dbReference>
<gene>
    <name evidence="8" type="ORF">OKA104_LOCUS21901</name>
    <name evidence="7" type="ORF">VCS650_LOCUS18147</name>
</gene>
<evidence type="ECO:0000313" key="8">
    <source>
        <dbReference type="EMBL" id="CAF3858449.1"/>
    </source>
</evidence>
<dbReference type="InterPro" id="IPR002018">
    <property type="entry name" value="CarbesteraseB"/>
</dbReference>
<dbReference type="Proteomes" id="UP000663881">
    <property type="component" value="Unassembled WGS sequence"/>
</dbReference>
<dbReference type="InterPro" id="IPR019819">
    <property type="entry name" value="Carboxylesterase_B_CS"/>
</dbReference>
<evidence type="ECO:0000256" key="2">
    <source>
        <dbReference type="ARBA" id="ARBA00022487"/>
    </source>
</evidence>
<comment type="caution">
    <text evidence="7">The sequence shown here is derived from an EMBL/GenBank/DDBJ whole genome shotgun (WGS) entry which is preliminary data.</text>
</comment>
<evidence type="ECO:0000259" key="6">
    <source>
        <dbReference type="Pfam" id="PF00135"/>
    </source>
</evidence>
<accession>A0A814LK93</accession>
<dbReference type="EMBL" id="CAJOAY010001558">
    <property type="protein sequence ID" value="CAF3858449.1"/>
    <property type="molecule type" value="Genomic_DNA"/>
</dbReference>
<dbReference type="Pfam" id="PF00135">
    <property type="entry name" value="COesterase"/>
    <property type="match status" value="1"/>
</dbReference>
<evidence type="ECO:0000256" key="3">
    <source>
        <dbReference type="ARBA" id="ARBA00022801"/>
    </source>
</evidence>
<dbReference type="EMBL" id="CAJNON010000171">
    <property type="protein sequence ID" value="CAF1064771.1"/>
    <property type="molecule type" value="Genomic_DNA"/>
</dbReference>
<evidence type="ECO:0000313" key="9">
    <source>
        <dbReference type="Proteomes" id="UP000663891"/>
    </source>
</evidence>
<proteinExistence type="inferred from homology"/>
<dbReference type="GO" id="GO:0005886">
    <property type="term" value="C:plasma membrane"/>
    <property type="evidence" value="ECO:0007669"/>
    <property type="project" value="TreeGrafter"/>
</dbReference>
<feature type="chain" id="PRO_5035953078" description="Carboxylic ester hydrolase" evidence="4">
    <location>
        <begin position="19"/>
        <end position="565"/>
    </location>
</feature>
<feature type="signal peptide" evidence="4">
    <location>
        <begin position="1"/>
        <end position="18"/>
    </location>
</feature>
<name>A0A814LK93_9BILA</name>
<keyword evidence="2" id="KW-0719">Serine esterase</keyword>
<evidence type="ECO:0000313" key="7">
    <source>
        <dbReference type="EMBL" id="CAF1064771.1"/>
    </source>
</evidence>
<protein>
    <recommendedName>
        <fullName evidence="4">Carboxylic ester hydrolase</fullName>
        <ecNumber evidence="4">3.1.1.-</ecNumber>
    </recommendedName>
</protein>
<evidence type="ECO:0000256" key="1">
    <source>
        <dbReference type="ARBA" id="ARBA00005964"/>
    </source>
</evidence>
<dbReference type="Gene3D" id="3.40.50.1820">
    <property type="entry name" value="alpha/beta hydrolase"/>
    <property type="match status" value="1"/>
</dbReference>
<evidence type="ECO:0000256" key="4">
    <source>
        <dbReference type="RuleBase" id="RU361235"/>
    </source>
</evidence>
<dbReference type="Proteomes" id="UP000663891">
    <property type="component" value="Unassembled WGS sequence"/>
</dbReference>
<dbReference type="AlphaFoldDB" id="A0A814LK93"/>